<evidence type="ECO:0000313" key="4">
    <source>
        <dbReference type="Proteomes" id="UP000256862"/>
    </source>
</evidence>
<reference evidence="4" key="1">
    <citation type="submission" date="2018-01" db="EMBL/GenBank/DDBJ databases">
        <authorList>
            <person name="Gaut B.S."/>
            <person name="Morton B.R."/>
            <person name="Clegg M.T."/>
            <person name="Duvall M.R."/>
        </authorList>
    </citation>
    <scope>NUCLEOTIDE SEQUENCE [LARGE SCALE GENOMIC DNA]</scope>
</reference>
<organism evidence="2 4">
    <name type="scientific">Cupriavidus oxalaticus</name>
    <dbReference type="NCBI Taxonomy" id="96344"/>
    <lineage>
        <taxon>Bacteria</taxon>
        <taxon>Pseudomonadati</taxon>
        <taxon>Pseudomonadota</taxon>
        <taxon>Betaproteobacteria</taxon>
        <taxon>Burkholderiales</taxon>
        <taxon>Burkholderiaceae</taxon>
        <taxon>Cupriavidus</taxon>
    </lineage>
</organism>
<keyword evidence="5" id="KW-1185">Reference proteome</keyword>
<proteinExistence type="predicted"/>
<reference evidence="2 4" key="2">
    <citation type="submission" date="2018-01" db="EMBL/GenBank/DDBJ databases">
        <authorList>
            <person name="Clerissi C."/>
        </authorList>
    </citation>
    <scope>NUCLEOTIDE SEQUENCE</scope>
    <source>
        <strain evidence="2">Cupriavidus oxalaticus LMG 2235</strain>
    </source>
</reference>
<dbReference type="EMBL" id="OGUS01000056">
    <property type="protein sequence ID" value="SPC06287.1"/>
    <property type="molecule type" value="Genomic_DNA"/>
</dbReference>
<dbReference type="EMBL" id="OGUS01000116">
    <property type="protein sequence ID" value="SPC12841.1"/>
    <property type="molecule type" value="Genomic_DNA"/>
</dbReference>
<reference evidence="1 5" key="3">
    <citation type="submission" date="2021-02" db="EMBL/GenBank/DDBJ databases">
        <title>Complete Genome Sequence of Cupriavidus oxalaticus Strain Ox1, a Soil Oxalate-Degrading Species.</title>
        <authorList>
            <person name="Palmieri F."/>
            <person name="Udriet P."/>
            <person name="Deuasquier M."/>
            <person name="Beaudoing E."/>
            <person name="Johnson S.L."/>
            <person name="Davenport K.W."/>
            <person name="Chain P.S."/>
            <person name="Bindschedler S."/>
            <person name="Junier P."/>
        </authorList>
    </citation>
    <scope>NUCLEOTIDE SEQUENCE [LARGE SCALE GENOMIC DNA]</scope>
    <source>
        <strain evidence="1 5">Ox1</strain>
    </source>
</reference>
<sequence length="272" mass="29188">MSILLDPVPPPDGAAVLARFDAMLAWSRQHASRLGYFAALYRGVTLRARSALAAGAFEQPEAAERLVVLFAGRYFEALAAHLRAAPVTRAWQVAFDAAARWRPTVSQHLLLGINAHINLDLGIAAARTLDEYPLPRADFDRVNDLLLLMVDEVQDRLAAVWPLLRLADRVAGRLDETLIGAALVQSRSAAWEFGQALRAGGGGESGLIERQDRRVAAIGQHIAAPTMPLALALASVRMGELRGVTGIIDLLDQEVARAGAVVEARAMGPSVV</sequence>
<protein>
    <submittedName>
        <fullName evidence="2">Uncharacterized protein</fullName>
    </submittedName>
</protein>
<accession>A0A375FQJ4</accession>
<evidence type="ECO:0000313" key="2">
    <source>
        <dbReference type="EMBL" id="SPC06287.1"/>
    </source>
</evidence>
<dbReference type="RefSeq" id="WP_063237977.1">
    <property type="nucleotide sequence ID" value="NZ_CP069810.1"/>
</dbReference>
<dbReference type="EMBL" id="CP069812">
    <property type="protein sequence ID" value="QRQ92912.1"/>
    <property type="molecule type" value="Genomic_DNA"/>
</dbReference>
<dbReference type="Proteomes" id="UP000623307">
    <property type="component" value="Chromosome 2"/>
</dbReference>
<evidence type="ECO:0000313" key="5">
    <source>
        <dbReference type="Proteomes" id="UP000623307"/>
    </source>
</evidence>
<dbReference type="Proteomes" id="UP000256862">
    <property type="component" value="Chromosome CO2235"/>
</dbReference>
<evidence type="ECO:0000313" key="3">
    <source>
        <dbReference type="EMBL" id="SPC12841.1"/>
    </source>
</evidence>
<gene>
    <name evidence="3" type="ORF">CO2235_160046</name>
    <name evidence="2" type="ORF">CO2235_U510034</name>
    <name evidence="1" type="ORF">JTE92_22590</name>
</gene>
<dbReference type="InterPro" id="IPR046037">
    <property type="entry name" value="DUF5995"/>
</dbReference>
<dbReference type="Pfam" id="PF19458">
    <property type="entry name" value="DUF5995"/>
    <property type="match status" value="1"/>
</dbReference>
<dbReference type="GeneID" id="303492348"/>
<name>A0A375FQJ4_9BURK</name>
<dbReference type="AlphaFoldDB" id="A0A375FQJ4"/>
<dbReference type="OrthoDB" id="583431at2"/>
<evidence type="ECO:0000313" key="1">
    <source>
        <dbReference type="EMBL" id="QRQ92912.1"/>
    </source>
</evidence>